<gene>
    <name evidence="1" type="ORF">L2E82_08270</name>
</gene>
<name>A0ACB9G6P8_CICIN</name>
<reference evidence="1 2" key="2">
    <citation type="journal article" date="2022" name="Mol. Ecol. Resour.">
        <title>The genomes of chicory, endive, great burdock and yacon provide insights into Asteraceae paleo-polyploidization history and plant inulin production.</title>
        <authorList>
            <person name="Fan W."/>
            <person name="Wang S."/>
            <person name="Wang H."/>
            <person name="Wang A."/>
            <person name="Jiang F."/>
            <person name="Liu H."/>
            <person name="Zhao H."/>
            <person name="Xu D."/>
            <person name="Zhang Y."/>
        </authorList>
    </citation>
    <scope>NUCLEOTIDE SEQUENCE [LARGE SCALE GENOMIC DNA]</scope>
    <source>
        <strain evidence="2">cv. Punajuju</strain>
        <tissue evidence="1">Leaves</tissue>
    </source>
</reference>
<sequence length="100" mass="11371">MNGCDGIRVSPYDPSIDLANQNEKVEDSGGDENEEDLLDEGEGEYREENNDSNLMDEIVVAIQKLGDGLMKVERVKMDMARELQSMSMKMEIKHIEMIME</sequence>
<keyword evidence="2" id="KW-1185">Reference proteome</keyword>
<organism evidence="1 2">
    <name type="scientific">Cichorium intybus</name>
    <name type="common">Chicory</name>
    <dbReference type="NCBI Taxonomy" id="13427"/>
    <lineage>
        <taxon>Eukaryota</taxon>
        <taxon>Viridiplantae</taxon>
        <taxon>Streptophyta</taxon>
        <taxon>Embryophyta</taxon>
        <taxon>Tracheophyta</taxon>
        <taxon>Spermatophyta</taxon>
        <taxon>Magnoliopsida</taxon>
        <taxon>eudicotyledons</taxon>
        <taxon>Gunneridae</taxon>
        <taxon>Pentapetalae</taxon>
        <taxon>asterids</taxon>
        <taxon>campanulids</taxon>
        <taxon>Asterales</taxon>
        <taxon>Asteraceae</taxon>
        <taxon>Cichorioideae</taxon>
        <taxon>Cichorieae</taxon>
        <taxon>Cichoriinae</taxon>
        <taxon>Cichorium</taxon>
    </lineage>
</organism>
<reference evidence="2" key="1">
    <citation type="journal article" date="2022" name="Mol. Ecol. Resour.">
        <title>The genomes of chicory, endive, great burdock and yacon provide insights into Asteraceae palaeo-polyploidization history and plant inulin production.</title>
        <authorList>
            <person name="Fan W."/>
            <person name="Wang S."/>
            <person name="Wang H."/>
            <person name="Wang A."/>
            <person name="Jiang F."/>
            <person name="Liu H."/>
            <person name="Zhao H."/>
            <person name="Xu D."/>
            <person name="Zhang Y."/>
        </authorList>
    </citation>
    <scope>NUCLEOTIDE SEQUENCE [LARGE SCALE GENOMIC DNA]</scope>
    <source>
        <strain evidence="2">cv. Punajuju</strain>
    </source>
</reference>
<accession>A0ACB9G6P8</accession>
<evidence type="ECO:0000313" key="1">
    <source>
        <dbReference type="EMBL" id="KAI3778881.1"/>
    </source>
</evidence>
<protein>
    <submittedName>
        <fullName evidence="1">Uncharacterized protein</fullName>
    </submittedName>
</protein>
<evidence type="ECO:0000313" key="2">
    <source>
        <dbReference type="Proteomes" id="UP001055811"/>
    </source>
</evidence>
<dbReference type="EMBL" id="CM042010">
    <property type="protein sequence ID" value="KAI3778881.1"/>
    <property type="molecule type" value="Genomic_DNA"/>
</dbReference>
<comment type="caution">
    <text evidence="1">The sequence shown here is derived from an EMBL/GenBank/DDBJ whole genome shotgun (WGS) entry which is preliminary data.</text>
</comment>
<dbReference type="Proteomes" id="UP001055811">
    <property type="component" value="Linkage Group LG02"/>
</dbReference>
<proteinExistence type="predicted"/>